<organism evidence="1 2">
    <name type="scientific">Methylobacterium goesingense</name>
    <dbReference type="NCBI Taxonomy" id="243690"/>
    <lineage>
        <taxon>Bacteria</taxon>
        <taxon>Pseudomonadati</taxon>
        <taxon>Pseudomonadota</taxon>
        <taxon>Alphaproteobacteria</taxon>
        <taxon>Hyphomicrobiales</taxon>
        <taxon>Methylobacteriaceae</taxon>
        <taxon>Methylobacterium</taxon>
    </lineage>
</organism>
<dbReference type="InterPro" id="IPR056114">
    <property type="entry name" value="DUF7697"/>
</dbReference>
<dbReference type="Proteomes" id="UP001549145">
    <property type="component" value="Unassembled WGS sequence"/>
</dbReference>
<gene>
    <name evidence="1" type="ORF">ABID43_001874</name>
</gene>
<comment type="caution">
    <text evidence="1">The sequence shown here is derived from an EMBL/GenBank/DDBJ whole genome shotgun (WGS) entry which is preliminary data.</text>
</comment>
<keyword evidence="2" id="KW-1185">Reference proteome</keyword>
<evidence type="ECO:0000313" key="1">
    <source>
        <dbReference type="EMBL" id="MET3692338.1"/>
    </source>
</evidence>
<protein>
    <submittedName>
        <fullName evidence="1">Uncharacterized protein</fullName>
    </submittedName>
</protein>
<dbReference type="Pfam" id="PF24752">
    <property type="entry name" value="DUF7697"/>
    <property type="match status" value="1"/>
</dbReference>
<dbReference type="RefSeq" id="WP_238278508.1">
    <property type="nucleotide sequence ID" value="NZ_BPQL01000037.1"/>
</dbReference>
<proteinExistence type="predicted"/>
<evidence type="ECO:0000313" key="2">
    <source>
        <dbReference type="Proteomes" id="UP001549145"/>
    </source>
</evidence>
<reference evidence="1 2" key="1">
    <citation type="submission" date="2024-06" db="EMBL/GenBank/DDBJ databases">
        <title>Genomic Encyclopedia of Type Strains, Phase IV (KMG-IV): sequencing the most valuable type-strain genomes for metagenomic binning, comparative biology and taxonomic classification.</title>
        <authorList>
            <person name="Goeker M."/>
        </authorList>
    </citation>
    <scope>NUCLEOTIDE SEQUENCE [LARGE SCALE GENOMIC DNA]</scope>
    <source>
        <strain evidence="1 2">DSM 21331</strain>
    </source>
</reference>
<accession>A0ABV2L3C3</accession>
<sequence length="65" mass="6885">MTWAVLERCGGQVRAGMGSPYALDFTAVLLLADAMGARTALLADVLPSVEAVIVKAYREESENAD</sequence>
<dbReference type="EMBL" id="JBEPMM010000004">
    <property type="protein sequence ID" value="MET3692338.1"/>
    <property type="molecule type" value="Genomic_DNA"/>
</dbReference>
<name>A0ABV2L3C3_9HYPH</name>